<evidence type="ECO:0000259" key="7">
    <source>
        <dbReference type="Pfam" id="PF00999"/>
    </source>
</evidence>
<feature type="transmembrane region" description="Helical" evidence="6">
    <location>
        <begin position="492"/>
        <end position="511"/>
    </location>
</feature>
<feature type="transmembrane region" description="Helical" evidence="6">
    <location>
        <begin position="263"/>
        <end position="284"/>
    </location>
</feature>
<feature type="transmembrane region" description="Helical" evidence="6">
    <location>
        <begin position="183"/>
        <end position="216"/>
    </location>
</feature>
<feature type="region of interest" description="Disordered" evidence="5">
    <location>
        <begin position="603"/>
        <end position="691"/>
    </location>
</feature>
<dbReference type="PANTHER" id="PTHR31102:SF1">
    <property type="entry name" value="CATION_H+ EXCHANGER DOMAIN-CONTAINING PROTEIN"/>
    <property type="match status" value="1"/>
</dbReference>
<feature type="compositionally biased region" description="Polar residues" evidence="5">
    <location>
        <begin position="636"/>
        <end position="654"/>
    </location>
</feature>
<keyword evidence="4 6" id="KW-0472">Membrane</keyword>
<evidence type="ECO:0000256" key="2">
    <source>
        <dbReference type="ARBA" id="ARBA00022692"/>
    </source>
</evidence>
<sequence>MVRKKDSIQHQDASGTPRAGASAAKVSRNYLDTVDLLHRSSSGAQAMQDLAPKEPALSTRPSNLAPLAEVEPAGVPSSAASDATSVTPIGTPRPSPGFRFGTAHKRSMNADAGDGMDADSPIVEGPQNMSHRRQAAFSILQGIRRHYASIVDLVSYVGLGLVFYAALYLLLGKVMLPPREGWALFLLWTCAHIGGAISSYATLPPLLGMLVAGIILRNIPQDPVHNLPAAWQTKLRTGGLAVILMRAGLKIEKQAFKRAPGMLLRLASIPMLAEACVDAGTYYWLFNMPIALAFTAGFIQSAISPTVLVTGMLELQRQNYGSDKIIPSIEMAAAGLDSIGAIVGFAICSGIAIPSGNLVYSICSGPLQVVYGLVLACIGTLICSCTRFWNNRFKRAAAIFFTGLSIMYLGLHFNYLGASSVGCLSLAVLSSYAWERGWPRILSKGPRLYYPKTTDAQLAVVWIILVQPLLFGCIGIELDFRVITGSLVPKTVIILAIGVICTRLPTAFTVLTRSGLTLKEQAFVAFSWIPKATIQGALGATPLMLINSNLKQRSDFAKYQVWGEDILHATALSIIFTAPIGLLVVALLGPHWLRQGSPALDAHPAGPVLPQQSPSHRKRARRRHTHMAAAGAPPTVTLSNPLASLYRPSSNGSMPTAAMKPGGSSNDGLPIGGEPIAGMSTSDQSSGTATPIKSAFQQDGATAALDWSEHGADEHMSNQRAAALPTLVSQHSNREERLPAHAAGRAAESTTEVNRDGSESAGGEQATIQ</sequence>
<dbReference type="GO" id="GO:0015297">
    <property type="term" value="F:antiporter activity"/>
    <property type="evidence" value="ECO:0007669"/>
    <property type="project" value="InterPro"/>
</dbReference>
<feature type="transmembrane region" description="Helical" evidence="6">
    <location>
        <begin position="456"/>
        <end position="480"/>
    </location>
</feature>
<feature type="transmembrane region" description="Helical" evidence="6">
    <location>
        <begin position="334"/>
        <end position="353"/>
    </location>
</feature>
<dbReference type="PANTHER" id="PTHR31102">
    <property type="match status" value="1"/>
</dbReference>
<dbReference type="InterPro" id="IPR038770">
    <property type="entry name" value="Na+/solute_symporter_sf"/>
</dbReference>
<name>A0AAW1QZD8_9CHLO</name>
<evidence type="ECO:0000256" key="4">
    <source>
        <dbReference type="ARBA" id="ARBA00023136"/>
    </source>
</evidence>
<feature type="region of interest" description="Disordered" evidence="5">
    <location>
        <begin position="712"/>
        <end position="769"/>
    </location>
</feature>
<protein>
    <recommendedName>
        <fullName evidence="7">Cation/H+ exchanger transmembrane domain-containing protein</fullName>
    </recommendedName>
</protein>
<feature type="region of interest" description="Disordered" evidence="5">
    <location>
        <begin position="1"/>
        <end position="25"/>
    </location>
</feature>
<feature type="transmembrane region" description="Helical" evidence="6">
    <location>
        <begin position="153"/>
        <end position="171"/>
    </location>
</feature>
<dbReference type="Proteomes" id="UP001438707">
    <property type="component" value="Unassembled WGS sequence"/>
</dbReference>
<evidence type="ECO:0000256" key="3">
    <source>
        <dbReference type="ARBA" id="ARBA00022989"/>
    </source>
</evidence>
<dbReference type="InterPro" id="IPR051843">
    <property type="entry name" value="CPA1_transporter"/>
</dbReference>
<gene>
    <name evidence="8" type="ORF">WJX74_009403</name>
</gene>
<dbReference type="EMBL" id="JALJOS010000020">
    <property type="protein sequence ID" value="KAK9826675.1"/>
    <property type="molecule type" value="Genomic_DNA"/>
</dbReference>
<comment type="caution">
    <text evidence="8">The sequence shown here is derived from an EMBL/GenBank/DDBJ whole genome shotgun (WGS) entry which is preliminary data.</text>
</comment>
<dbReference type="InterPro" id="IPR006153">
    <property type="entry name" value="Cation/H_exchanger_TM"/>
</dbReference>
<feature type="transmembrane region" description="Helical" evidence="6">
    <location>
        <begin position="290"/>
        <end position="313"/>
    </location>
</feature>
<feature type="transmembrane region" description="Helical" evidence="6">
    <location>
        <begin position="359"/>
        <end position="383"/>
    </location>
</feature>
<feature type="region of interest" description="Disordered" evidence="5">
    <location>
        <begin position="70"/>
        <end position="100"/>
    </location>
</feature>
<dbReference type="Pfam" id="PF00999">
    <property type="entry name" value="Na_H_Exchanger"/>
    <property type="match status" value="1"/>
</dbReference>
<feature type="compositionally biased region" description="Basic residues" evidence="5">
    <location>
        <begin position="615"/>
        <end position="626"/>
    </location>
</feature>
<evidence type="ECO:0000256" key="1">
    <source>
        <dbReference type="ARBA" id="ARBA00004141"/>
    </source>
</evidence>
<evidence type="ECO:0000256" key="6">
    <source>
        <dbReference type="SAM" id="Phobius"/>
    </source>
</evidence>
<evidence type="ECO:0000313" key="9">
    <source>
        <dbReference type="Proteomes" id="UP001438707"/>
    </source>
</evidence>
<dbReference type="GO" id="GO:1902600">
    <property type="term" value="P:proton transmembrane transport"/>
    <property type="evidence" value="ECO:0007669"/>
    <property type="project" value="InterPro"/>
</dbReference>
<reference evidence="8 9" key="1">
    <citation type="journal article" date="2024" name="Nat. Commun.">
        <title>Phylogenomics reveals the evolutionary origins of lichenization in chlorophyte algae.</title>
        <authorList>
            <person name="Puginier C."/>
            <person name="Libourel C."/>
            <person name="Otte J."/>
            <person name="Skaloud P."/>
            <person name="Haon M."/>
            <person name="Grisel S."/>
            <person name="Petersen M."/>
            <person name="Berrin J.G."/>
            <person name="Delaux P.M."/>
            <person name="Dal Grande F."/>
            <person name="Keller J."/>
        </authorList>
    </citation>
    <scope>NUCLEOTIDE SEQUENCE [LARGE SCALE GENOMIC DNA]</scope>
    <source>
        <strain evidence="8 9">SAG 2145</strain>
    </source>
</reference>
<keyword evidence="9" id="KW-1185">Reference proteome</keyword>
<keyword evidence="2 6" id="KW-0812">Transmembrane</keyword>
<keyword evidence="3 6" id="KW-1133">Transmembrane helix</keyword>
<dbReference type="AlphaFoldDB" id="A0AAW1QZD8"/>
<feature type="domain" description="Cation/H+ exchanger transmembrane" evidence="7">
    <location>
        <begin position="191"/>
        <end position="581"/>
    </location>
</feature>
<feature type="transmembrane region" description="Helical" evidence="6">
    <location>
        <begin position="523"/>
        <end position="546"/>
    </location>
</feature>
<accession>A0AAW1QZD8</accession>
<proteinExistence type="predicted"/>
<evidence type="ECO:0000256" key="5">
    <source>
        <dbReference type="SAM" id="MobiDB-lite"/>
    </source>
</evidence>
<feature type="compositionally biased region" description="Polar residues" evidence="5">
    <location>
        <begin position="78"/>
        <end position="88"/>
    </location>
</feature>
<comment type="subcellular location">
    <subcellularLocation>
        <location evidence="1">Membrane</location>
        <topology evidence="1">Multi-pass membrane protein</topology>
    </subcellularLocation>
</comment>
<feature type="transmembrane region" description="Helical" evidence="6">
    <location>
        <begin position="395"/>
        <end position="411"/>
    </location>
</feature>
<feature type="compositionally biased region" description="Polar residues" evidence="5">
    <location>
        <begin position="679"/>
        <end position="691"/>
    </location>
</feature>
<evidence type="ECO:0000313" key="8">
    <source>
        <dbReference type="EMBL" id="KAK9826675.1"/>
    </source>
</evidence>
<organism evidence="8 9">
    <name type="scientific">Apatococcus lobatus</name>
    <dbReference type="NCBI Taxonomy" id="904363"/>
    <lineage>
        <taxon>Eukaryota</taxon>
        <taxon>Viridiplantae</taxon>
        <taxon>Chlorophyta</taxon>
        <taxon>core chlorophytes</taxon>
        <taxon>Trebouxiophyceae</taxon>
        <taxon>Chlorellales</taxon>
        <taxon>Chlorellaceae</taxon>
        <taxon>Apatococcus</taxon>
    </lineage>
</organism>
<feature type="transmembrane region" description="Helical" evidence="6">
    <location>
        <begin position="566"/>
        <end position="588"/>
    </location>
</feature>
<dbReference type="GO" id="GO:0016020">
    <property type="term" value="C:membrane"/>
    <property type="evidence" value="ECO:0007669"/>
    <property type="project" value="UniProtKB-SubCell"/>
</dbReference>
<dbReference type="Gene3D" id="1.20.1530.20">
    <property type="match status" value="1"/>
</dbReference>